<organism evidence="1 2">
    <name type="scientific">Botryotinia fuckeliana (strain T4)</name>
    <name type="common">Noble rot fungus</name>
    <name type="synonym">Botrytis cinerea</name>
    <dbReference type="NCBI Taxonomy" id="999810"/>
    <lineage>
        <taxon>Eukaryota</taxon>
        <taxon>Fungi</taxon>
        <taxon>Dikarya</taxon>
        <taxon>Ascomycota</taxon>
        <taxon>Pezizomycotina</taxon>
        <taxon>Leotiomycetes</taxon>
        <taxon>Helotiales</taxon>
        <taxon>Sclerotiniaceae</taxon>
        <taxon>Botrytis</taxon>
    </lineage>
</organism>
<dbReference type="Proteomes" id="UP000008177">
    <property type="component" value="Unplaced contigs"/>
</dbReference>
<dbReference type="HOGENOM" id="CLU_2305648_0_0_1"/>
<sequence>MVITTIYCITNSRILDSRSFLRQTYRTDDLQGYVGAHPTDSLFWPPSRYSHEILEDTLGAERYSTDVICQPAIFGDCKGPFGMFNPHHRQAGNPPTLGPA</sequence>
<reference evidence="2" key="1">
    <citation type="journal article" date="2011" name="PLoS Genet.">
        <title>Genomic analysis of the necrotrophic fungal pathogens Sclerotinia sclerotiorum and Botrytis cinerea.</title>
        <authorList>
            <person name="Amselem J."/>
            <person name="Cuomo C.A."/>
            <person name="van Kan J.A."/>
            <person name="Viaud M."/>
            <person name="Benito E.P."/>
            <person name="Couloux A."/>
            <person name="Coutinho P.M."/>
            <person name="de Vries R.P."/>
            <person name="Dyer P.S."/>
            <person name="Fillinger S."/>
            <person name="Fournier E."/>
            <person name="Gout L."/>
            <person name="Hahn M."/>
            <person name="Kohn L."/>
            <person name="Lapalu N."/>
            <person name="Plummer K.M."/>
            <person name="Pradier J.M."/>
            <person name="Quevillon E."/>
            <person name="Sharon A."/>
            <person name="Simon A."/>
            <person name="ten Have A."/>
            <person name="Tudzynski B."/>
            <person name="Tudzynski P."/>
            <person name="Wincker P."/>
            <person name="Andrew M."/>
            <person name="Anthouard V."/>
            <person name="Beever R.E."/>
            <person name="Beffa R."/>
            <person name="Benoit I."/>
            <person name="Bouzid O."/>
            <person name="Brault B."/>
            <person name="Chen Z."/>
            <person name="Choquer M."/>
            <person name="Collemare J."/>
            <person name="Cotton P."/>
            <person name="Danchin E.G."/>
            <person name="Da Silva C."/>
            <person name="Gautier A."/>
            <person name="Giraud C."/>
            <person name="Giraud T."/>
            <person name="Gonzalez C."/>
            <person name="Grossetete S."/>
            <person name="Guldener U."/>
            <person name="Henrissat B."/>
            <person name="Howlett B.J."/>
            <person name="Kodira C."/>
            <person name="Kretschmer M."/>
            <person name="Lappartient A."/>
            <person name="Leroch M."/>
            <person name="Levis C."/>
            <person name="Mauceli E."/>
            <person name="Neuveglise C."/>
            <person name="Oeser B."/>
            <person name="Pearson M."/>
            <person name="Poulain J."/>
            <person name="Poussereau N."/>
            <person name="Quesneville H."/>
            <person name="Rascle C."/>
            <person name="Schumacher J."/>
            <person name="Segurens B."/>
            <person name="Sexton A."/>
            <person name="Silva E."/>
            <person name="Sirven C."/>
            <person name="Soanes D.M."/>
            <person name="Talbot N.J."/>
            <person name="Templeton M."/>
            <person name="Yandava C."/>
            <person name="Yarden O."/>
            <person name="Zeng Q."/>
            <person name="Rollins J.A."/>
            <person name="Lebrun M.H."/>
            <person name="Dickman M."/>
        </authorList>
    </citation>
    <scope>NUCLEOTIDE SEQUENCE [LARGE SCALE GENOMIC DNA]</scope>
    <source>
        <strain evidence="2">T4</strain>
    </source>
</reference>
<evidence type="ECO:0000313" key="2">
    <source>
        <dbReference type="Proteomes" id="UP000008177"/>
    </source>
</evidence>
<name>G2YCX0_BOTF4</name>
<dbReference type="AlphaFoldDB" id="G2YCX0"/>
<proteinExistence type="predicted"/>
<accession>G2YCX0</accession>
<dbReference type="EMBL" id="FQ790320">
    <property type="protein sequence ID" value="CCD49618.1"/>
    <property type="molecule type" value="Genomic_DNA"/>
</dbReference>
<protein>
    <submittedName>
        <fullName evidence="1">Uncharacterized protein</fullName>
    </submittedName>
</protein>
<gene>
    <name evidence="1" type="ORF">BofuT4_P097260.1</name>
</gene>
<evidence type="ECO:0000313" key="1">
    <source>
        <dbReference type="EMBL" id="CCD49618.1"/>
    </source>
</evidence>
<dbReference type="InParanoid" id="G2YCX0"/>